<organism evidence="1 2">
    <name type="scientific">Lithospermum erythrorhizon</name>
    <name type="common">Purple gromwell</name>
    <name type="synonym">Lithospermum officinale var. erythrorhizon</name>
    <dbReference type="NCBI Taxonomy" id="34254"/>
    <lineage>
        <taxon>Eukaryota</taxon>
        <taxon>Viridiplantae</taxon>
        <taxon>Streptophyta</taxon>
        <taxon>Embryophyta</taxon>
        <taxon>Tracheophyta</taxon>
        <taxon>Spermatophyta</taxon>
        <taxon>Magnoliopsida</taxon>
        <taxon>eudicotyledons</taxon>
        <taxon>Gunneridae</taxon>
        <taxon>Pentapetalae</taxon>
        <taxon>asterids</taxon>
        <taxon>lamiids</taxon>
        <taxon>Boraginales</taxon>
        <taxon>Boraginaceae</taxon>
        <taxon>Boraginoideae</taxon>
        <taxon>Lithospermeae</taxon>
        <taxon>Lithospermum</taxon>
    </lineage>
</organism>
<dbReference type="PANTHER" id="PTHR48475:SF1">
    <property type="entry name" value="RNASE H TYPE-1 DOMAIN-CONTAINING PROTEIN"/>
    <property type="match status" value="1"/>
</dbReference>
<evidence type="ECO:0000313" key="2">
    <source>
        <dbReference type="Proteomes" id="UP001454036"/>
    </source>
</evidence>
<sequence length="179" mass="20914">MYFDDMLPYSFTLSQQCSNNMAEYQGLILGFEFVINQLTGEYEVRKPELVPYHGYASRLLQAIDKDFIKLVPGKMNKHENALAALTSSIAYLGKEIRVLVCEKWVTPPIFELQEYETKDEEEAMVTTTVDGAPDDWRLPFIDYFQHGRLPDDLSQNVDIRRRAPRFLYYACQMPKRLRL</sequence>
<reference evidence="1 2" key="1">
    <citation type="submission" date="2024-01" db="EMBL/GenBank/DDBJ databases">
        <title>The complete chloroplast genome sequence of Lithospermum erythrorhizon: insights into the phylogenetic relationship among Boraginaceae species and the maternal lineages of purple gromwells.</title>
        <authorList>
            <person name="Okada T."/>
            <person name="Watanabe K."/>
        </authorList>
    </citation>
    <scope>NUCLEOTIDE SEQUENCE [LARGE SCALE GENOMIC DNA]</scope>
</reference>
<gene>
    <name evidence="1" type="ORF">LIER_28842</name>
</gene>
<name>A0AAV3RJ08_LITER</name>
<dbReference type="EMBL" id="BAABME010009742">
    <property type="protein sequence ID" value="GAA0175721.1"/>
    <property type="molecule type" value="Genomic_DNA"/>
</dbReference>
<dbReference type="PANTHER" id="PTHR48475">
    <property type="entry name" value="RIBONUCLEASE H"/>
    <property type="match status" value="1"/>
</dbReference>
<evidence type="ECO:0000313" key="1">
    <source>
        <dbReference type="EMBL" id="GAA0175721.1"/>
    </source>
</evidence>
<dbReference type="InterPro" id="IPR012337">
    <property type="entry name" value="RNaseH-like_sf"/>
</dbReference>
<dbReference type="Proteomes" id="UP001454036">
    <property type="component" value="Unassembled WGS sequence"/>
</dbReference>
<accession>A0AAV3RJ08</accession>
<keyword evidence="2" id="KW-1185">Reference proteome</keyword>
<dbReference type="AlphaFoldDB" id="A0AAV3RJ08"/>
<dbReference type="SUPFAM" id="SSF53098">
    <property type="entry name" value="Ribonuclease H-like"/>
    <property type="match status" value="1"/>
</dbReference>
<comment type="caution">
    <text evidence="1">The sequence shown here is derived from an EMBL/GenBank/DDBJ whole genome shotgun (WGS) entry which is preliminary data.</text>
</comment>
<protein>
    <submittedName>
        <fullName evidence="1">Uncharacterized protein</fullName>
    </submittedName>
</protein>
<proteinExistence type="predicted"/>